<keyword evidence="11" id="KW-1185">Reference proteome</keyword>
<dbReference type="Gene3D" id="3.40.50.300">
    <property type="entry name" value="P-loop containing nucleotide triphosphate hydrolases"/>
    <property type="match status" value="1"/>
</dbReference>
<dbReference type="InterPro" id="IPR050053">
    <property type="entry name" value="ATPase_alpha/beta_chains"/>
</dbReference>
<evidence type="ECO:0000313" key="11">
    <source>
        <dbReference type="Proteomes" id="UP000386466"/>
    </source>
</evidence>
<dbReference type="GO" id="GO:0005739">
    <property type="term" value="C:mitochondrion"/>
    <property type="evidence" value="ECO:0007669"/>
    <property type="project" value="GOC"/>
</dbReference>
<keyword evidence="8" id="KW-0139">CF(1)</keyword>
<evidence type="ECO:0000256" key="5">
    <source>
        <dbReference type="ARBA" id="ARBA00022840"/>
    </source>
</evidence>
<evidence type="ECO:0000256" key="7">
    <source>
        <dbReference type="ARBA" id="ARBA00023136"/>
    </source>
</evidence>
<dbReference type="GO" id="GO:0045259">
    <property type="term" value="C:proton-transporting ATP synthase complex"/>
    <property type="evidence" value="ECO:0007669"/>
    <property type="project" value="UniProtKB-KW"/>
</dbReference>
<comment type="subcellular location">
    <subcellularLocation>
        <location evidence="1">Membrane</location>
    </subcellularLocation>
</comment>
<keyword evidence="7" id="KW-0472">Membrane</keyword>
<evidence type="ECO:0000256" key="1">
    <source>
        <dbReference type="ARBA" id="ARBA00004370"/>
    </source>
</evidence>
<sequence length="79" mass="8718">MEMSFEQEILVTAIRVVDLLDPYAKGGKTGFFIGAGVCQTVLIMELIDNVIKVHGGYSVFVTNTLVFVRGPMKAMTNYE</sequence>
<keyword evidence="4" id="KW-0547">Nucleotide-binding</keyword>
<organism evidence="10 11">
    <name type="scientific">Lynx pardinus</name>
    <name type="common">Iberian lynx</name>
    <name type="synonym">Felis pardina</name>
    <dbReference type="NCBI Taxonomy" id="191816"/>
    <lineage>
        <taxon>Eukaryota</taxon>
        <taxon>Metazoa</taxon>
        <taxon>Chordata</taxon>
        <taxon>Craniata</taxon>
        <taxon>Vertebrata</taxon>
        <taxon>Euteleostomi</taxon>
        <taxon>Mammalia</taxon>
        <taxon>Eutheria</taxon>
        <taxon>Laurasiatheria</taxon>
        <taxon>Carnivora</taxon>
        <taxon>Feliformia</taxon>
        <taxon>Felidae</taxon>
        <taxon>Felinae</taxon>
        <taxon>Lynx</taxon>
    </lineage>
</organism>
<dbReference type="GO" id="GO:0042776">
    <property type="term" value="P:proton motive force-driven mitochondrial ATP synthesis"/>
    <property type="evidence" value="ECO:0007669"/>
    <property type="project" value="TreeGrafter"/>
</dbReference>
<keyword evidence="9" id="KW-0066">ATP synthesis</keyword>
<evidence type="ECO:0000256" key="6">
    <source>
        <dbReference type="ARBA" id="ARBA00023065"/>
    </source>
</evidence>
<accession>A0A485MUZ3</accession>
<evidence type="ECO:0000256" key="9">
    <source>
        <dbReference type="ARBA" id="ARBA00023310"/>
    </source>
</evidence>
<dbReference type="GO" id="GO:0005524">
    <property type="term" value="F:ATP binding"/>
    <property type="evidence" value="ECO:0007669"/>
    <property type="project" value="UniProtKB-KW"/>
</dbReference>
<keyword evidence="5" id="KW-0067">ATP-binding</keyword>
<evidence type="ECO:0000256" key="2">
    <source>
        <dbReference type="ARBA" id="ARBA00008936"/>
    </source>
</evidence>
<dbReference type="GO" id="GO:0046933">
    <property type="term" value="F:proton-transporting ATP synthase activity, rotational mechanism"/>
    <property type="evidence" value="ECO:0007669"/>
    <property type="project" value="TreeGrafter"/>
</dbReference>
<proteinExistence type="inferred from homology"/>
<evidence type="ECO:0000313" key="10">
    <source>
        <dbReference type="EMBL" id="VFV24229.1"/>
    </source>
</evidence>
<dbReference type="PANTHER" id="PTHR15184:SF71">
    <property type="entry name" value="ATP SYNTHASE SUBUNIT BETA, MITOCHONDRIAL"/>
    <property type="match status" value="1"/>
</dbReference>
<dbReference type="EMBL" id="CAAGRJ010006184">
    <property type="protein sequence ID" value="VFV24229.1"/>
    <property type="molecule type" value="Genomic_DNA"/>
</dbReference>
<keyword evidence="6" id="KW-0406">Ion transport</keyword>
<name>A0A485MUZ3_LYNPA</name>
<dbReference type="InterPro" id="IPR027417">
    <property type="entry name" value="P-loop_NTPase"/>
</dbReference>
<dbReference type="AlphaFoldDB" id="A0A485MUZ3"/>
<evidence type="ECO:0000256" key="3">
    <source>
        <dbReference type="ARBA" id="ARBA00022448"/>
    </source>
</evidence>
<reference evidence="10 11" key="1">
    <citation type="submission" date="2019-01" db="EMBL/GenBank/DDBJ databases">
        <authorList>
            <person name="Alioto T."/>
            <person name="Alioto T."/>
        </authorList>
    </citation>
    <scope>NUCLEOTIDE SEQUENCE [LARGE SCALE GENOMIC DNA]</scope>
</reference>
<protein>
    <submittedName>
        <fullName evidence="10">Atp synthase subunit mitochondrial</fullName>
    </submittedName>
</protein>
<dbReference type="SUPFAM" id="SSF52540">
    <property type="entry name" value="P-loop containing nucleoside triphosphate hydrolases"/>
    <property type="match status" value="1"/>
</dbReference>
<evidence type="ECO:0000256" key="8">
    <source>
        <dbReference type="ARBA" id="ARBA00023196"/>
    </source>
</evidence>
<gene>
    <name evidence="10" type="ORF">LYPA_23C014975</name>
</gene>
<comment type="similarity">
    <text evidence="2">Belongs to the ATPase alpha/beta chains family.</text>
</comment>
<dbReference type="PANTHER" id="PTHR15184">
    <property type="entry name" value="ATP SYNTHASE"/>
    <property type="match status" value="1"/>
</dbReference>
<evidence type="ECO:0000256" key="4">
    <source>
        <dbReference type="ARBA" id="ARBA00022741"/>
    </source>
</evidence>
<dbReference type="Proteomes" id="UP000386466">
    <property type="component" value="Unassembled WGS sequence"/>
</dbReference>
<keyword evidence="3" id="KW-0813">Transport</keyword>